<feature type="compositionally biased region" description="Basic and acidic residues" evidence="1">
    <location>
        <begin position="78"/>
        <end position="94"/>
    </location>
</feature>
<feature type="compositionally biased region" description="Polar residues" evidence="1">
    <location>
        <begin position="1"/>
        <end position="20"/>
    </location>
</feature>
<evidence type="ECO:0000256" key="1">
    <source>
        <dbReference type="SAM" id="MobiDB-lite"/>
    </source>
</evidence>
<keyword evidence="2" id="KW-1185">Reference proteome</keyword>
<name>A0A914E848_9BILA</name>
<feature type="compositionally biased region" description="Basic residues" evidence="1">
    <location>
        <begin position="95"/>
        <end position="108"/>
    </location>
</feature>
<proteinExistence type="predicted"/>
<evidence type="ECO:0000313" key="3">
    <source>
        <dbReference type="WBParaSite" id="ACRNAN_scaffold607.g31328.t1"/>
    </source>
</evidence>
<feature type="compositionally biased region" description="Basic and acidic residues" evidence="1">
    <location>
        <begin position="40"/>
        <end position="50"/>
    </location>
</feature>
<dbReference type="AlphaFoldDB" id="A0A914E848"/>
<dbReference type="WBParaSite" id="ACRNAN_scaffold607.g31328.t1">
    <property type="protein sequence ID" value="ACRNAN_scaffold607.g31328.t1"/>
    <property type="gene ID" value="ACRNAN_scaffold607.g31328"/>
</dbReference>
<feature type="region of interest" description="Disordered" evidence="1">
    <location>
        <begin position="78"/>
        <end position="165"/>
    </location>
</feature>
<feature type="region of interest" description="Disordered" evidence="1">
    <location>
        <begin position="1"/>
        <end position="50"/>
    </location>
</feature>
<feature type="compositionally biased region" description="Basic and acidic residues" evidence="1">
    <location>
        <begin position="21"/>
        <end position="32"/>
    </location>
</feature>
<sequence>MYTTTTRNIATSEDSYNNVAKENEPSQEENKEVVPSATIEHAKDFGKPDEETFLDIEKGYVPISSMLSSYEKKLEAKEIEKQQENGSHAKENKSPMKKVVSKLKKVGAFKKEEKHEDDSEEDYGPNKEKLEEDDNEENKEDYSPNKAGLSEDQKMDDNETNMPKS</sequence>
<dbReference type="Proteomes" id="UP000887540">
    <property type="component" value="Unplaced"/>
</dbReference>
<accession>A0A914E848</accession>
<organism evidence="2 3">
    <name type="scientific">Acrobeloides nanus</name>
    <dbReference type="NCBI Taxonomy" id="290746"/>
    <lineage>
        <taxon>Eukaryota</taxon>
        <taxon>Metazoa</taxon>
        <taxon>Ecdysozoa</taxon>
        <taxon>Nematoda</taxon>
        <taxon>Chromadorea</taxon>
        <taxon>Rhabditida</taxon>
        <taxon>Tylenchina</taxon>
        <taxon>Cephalobomorpha</taxon>
        <taxon>Cephaloboidea</taxon>
        <taxon>Cephalobidae</taxon>
        <taxon>Acrobeloides</taxon>
    </lineage>
</organism>
<protein>
    <submittedName>
        <fullName evidence="3">Uncharacterized protein</fullName>
    </submittedName>
</protein>
<reference evidence="3" key="1">
    <citation type="submission" date="2022-11" db="UniProtKB">
        <authorList>
            <consortium name="WormBaseParasite"/>
        </authorList>
    </citation>
    <scope>IDENTIFICATION</scope>
</reference>
<evidence type="ECO:0000313" key="2">
    <source>
        <dbReference type="Proteomes" id="UP000887540"/>
    </source>
</evidence>